<dbReference type="Gene3D" id="3.80.10.10">
    <property type="entry name" value="Ribonuclease Inhibitor"/>
    <property type="match status" value="2"/>
</dbReference>
<dbReference type="Pfam" id="PF13306">
    <property type="entry name" value="LRR_5"/>
    <property type="match status" value="3"/>
</dbReference>
<sequence length="462" mass="51615">MPLLNSIARDELFSECFYNKNNNNGALEIPQDVTEVPWDGYWKNLNWKCVDMRRACQLKIIGEQAFDGCKSLFQVFFAPNVQVVQAQAFHNCLMLHSVVGFDKLVNLTEIGVEAFAGCGSLTNMLLPPTIITLGGGAFFRCVRLQKVRLPPNNLNTIPSHAFYGCSELQEINLESTMVCTIEEMAFTMCVRLIEVGVPPTLETIGPYSFSSCKSLQTIHGLNQACRLQTIGREAFRDCAALILLDLTHTIVQVIQEGTFDGCRRLQEIVLNAELMDIASNAFRGCSALQTVHFHPSSHLKTIGAGAFEDCKTLNHVTFPSSLESIECEAFRGCSNLDSVAFQDGLRCIAEYAFFGCESLIDVTIPSSVDYLMENSFDGDSLERIDTNGDRLELSIRLWSMYPDAFVGLSEEKWCYLYCHDDKNFCSIMTRKDNEKLDCVKQIFANNLHKLAHWSISVGSIGT</sequence>
<dbReference type="PANTHER" id="PTHR45661">
    <property type="entry name" value="SURFACE ANTIGEN"/>
    <property type="match status" value="1"/>
</dbReference>
<organism evidence="1 2">
    <name type="scientific">Cylindrotheca closterium</name>
    <dbReference type="NCBI Taxonomy" id="2856"/>
    <lineage>
        <taxon>Eukaryota</taxon>
        <taxon>Sar</taxon>
        <taxon>Stramenopiles</taxon>
        <taxon>Ochrophyta</taxon>
        <taxon>Bacillariophyta</taxon>
        <taxon>Bacillariophyceae</taxon>
        <taxon>Bacillariophycidae</taxon>
        <taxon>Bacillariales</taxon>
        <taxon>Bacillariaceae</taxon>
        <taxon>Cylindrotheca</taxon>
    </lineage>
</organism>
<dbReference type="EMBL" id="CAKOGP040002014">
    <property type="protein sequence ID" value="CAJ1959738.1"/>
    <property type="molecule type" value="Genomic_DNA"/>
</dbReference>
<dbReference type="InterPro" id="IPR032675">
    <property type="entry name" value="LRR_dom_sf"/>
</dbReference>
<proteinExistence type="predicted"/>
<dbReference type="AlphaFoldDB" id="A0AAD2G1K0"/>
<name>A0AAD2G1K0_9STRA</name>
<evidence type="ECO:0008006" key="3">
    <source>
        <dbReference type="Google" id="ProtNLM"/>
    </source>
</evidence>
<dbReference type="Proteomes" id="UP001295423">
    <property type="component" value="Unassembled WGS sequence"/>
</dbReference>
<dbReference type="InterPro" id="IPR053139">
    <property type="entry name" value="Surface_bspA-like"/>
</dbReference>
<accession>A0AAD2G1K0</accession>
<dbReference type="InterPro" id="IPR026906">
    <property type="entry name" value="LRR_5"/>
</dbReference>
<gene>
    <name evidence="1" type="ORF">CYCCA115_LOCUS18157</name>
</gene>
<dbReference type="SUPFAM" id="SSF52058">
    <property type="entry name" value="L domain-like"/>
    <property type="match status" value="2"/>
</dbReference>
<evidence type="ECO:0000313" key="1">
    <source>
        <dbReference type="EMBL" id="CAJ1959738.1"/>
    </source>
</evidence>
<protein>
    <recommendedName>
        <fullName evidence="3">Leucine-rich repeat domain-containing protein</fullName>
    </recommendedName>
</protein>
<dbReference type="PANTHER" id="PTHR45661:SF3">
    <property type="entry name" value="IG-LIKE DOMAIN-CONTAINING PROTEIN"/>
    <property type="match status" value="1"/>
</dbReference>
<comment type="caution">
    <text evidence="1">The sequence shown here is derived from an EMBL/GenBank/DDBJ whole genome shotgun (WGS) entry which is preliminary data.</text>
</comment>
<keyword evidence="2" id="KW-1185">Reference proteome</keyword>
<evidence type="ECO:0000313" key="2">
    <source>
        <dbReference type="Proteomes" id="UP001295423"/>
    </source>
</evidence>
<reference evidence="1" key="1">
    <citation type="submission" date="2023-08" db="EMBL/GenBank/DDBJ databases">
        <authorList>
            <person name="Audoor S."/>
            <person name="Bilcke G."/>
        </authorList>
    </citation>
    <scope>NUCLEOTIDE SEQUENCE</scope>
</reference>